<dbReference type="InterPro" id="IPR008891">
    <property type="entry name" value="Viral_NABP"/>
</dbReference>
<evidence type="ECO:0000313" key="2">
    <source>
        <dbReference type="Proteomes" id="UP000204053"/>
    </source>
</evidence>
<sequence>MDDVCISIVVCLRGLIPTDLCVNIAKRVAASKKIARRLPLDALGRGTSKSAVKRRCAKLGLCSSCGRVLHYGLCNKNQTYSQWELLASLRGEPIRLKAEKSLRLNSAAEGCNGELGEYISRLRPQ</sequence>
<name>C0L9F3_9VIRU</name>
<dbReference type="EMBL" id="FJ685618">
    <property type="protein sequence ID" value="ACN58193.1"/>
    <property type="molecule type" value="Genomic_RNA"/>
</dbReference>
<protein>
    <submittedName>
        <fullName evidence="1">Nucleic acid binding protein</fullName>
    </submittedName>
</protein>
<reference evidence="1 2" key="1">
    <citation type="journal article" date="2009" name="Arch. Virol.">
        <title>The complete nucleotide sequence and genome organization of red clover vein mosaic virus (genus Carlavirus).</title>
        <authorList>
            <person name="Larsen R.C."/>
            <person name="Wyatt S.D."/>
            <person name="Druffel K.L."/>
        </authorList>
    </citation>
    <scope>NUCLEOTIDE SEQUENCE [LARGE SCALE GENOMIC DNA]</scope>
    <source>
        <strain evidence="1">Washington</strain>
    </source>
</reference>
<keyword evidence="2" id="KW-1185">Reference proteome</keyword>
<organism evidence="1 2">
    <name type="scientific">Red clover vein mosaic virus</name>
    <dbReference type="NCBI Taxonomy" id="590403"/>
    <lineage>
        <taxon>Viruses</taxon>
        <taxon>Riboviria</taxon>
        <taxon>Orthornavirae</taxon>
        <taxon>Kitrinoviricota</taxon>
        <taxon>Alsuviricetes</taxon>
        <taxon>Tymovirales</taxon>
        <taxon>Betaflexiviridae</taxon>
        <taxon>Quinvirinae</taxon>
        <taxon>Carlavirus</taxon>
        <taxon>Carlavirus trifolii</taxon>
    </lineage>
</organism>
<dbReference type="RefSeq" id="YP_002647026.1">
    <property type="nucleotide sequence ID" value="NC_012210.1"/>
</dbReference>
<dbReference type="Pfam" id="PF05515">
    <property type="entry name" value="Viral_NABP"/>
    <property type="match status" value="1"/>
</dbReference>
<dbReference type="Proteomes" id="UP000204053">
    <property type="component" value="Segment"/>
</dbReference>
<proteinExistence type="predicted"/>
<evidence type="ECO:0000313" key="1">
    <source>
        <dbReference type="EMBL" id="ACN58193.1"/>
    </source>
</evidence>
<dbReference type="KEGG" id="vg:7559133"/>
<dbReference type="OrthoDB" id="28116at10239"/>
<accession>C0L9F3</accession>
<dbReference type="GeneID" id="7559133"/>